<evidence type="ECO:0000256" key="2">
    <source>
        <dbReference type="ARBA" id="ARBA00023125"/>
    </source>
</evidence>
<dbReference type="GO" id="GO:0004803">
    <property type="term" value="F:transposase activity"/>
    <property type="evidence" value="ECO:0007669"/>
    <property type="project" value="InterPro"/>
</dbReference>
<dbReference type="Proteomes" id="UP001172457">
    <property type="component" value="Chromosome 6"/>
</dbReference>
<organism evidence="5 6">
    <name type="scientific">Centaurea solstitialis</name>
    <name type="common">yellow star-thistle</name>
    <dbReference type="NCBI Taxonomy" id="347529"/>
    <lineage>
        <taxon>Eukaryota</taxon>
        <taxon>Viridiplantae</taxon>
        <taxon>Streptophyta</taxon>
        <taxon>Embryophyta</taxon>
        <taxon>Tracheophyta</taxon>
        <taxon>Spermatophyta</taxon>
        <taxon>Magnoliopsida</taxon>
        <taxon>eudicotyledons</taxon>
        <taxon>Gunneridae</taxon>
        <taxon>Pentapetalae</taxon>
        <taxon>asterids</taxon>
        <taxon>campanulids</taxon>
        <taxon>Asterales</taxon>
        <taxon>Asteraceae</taxon>
        <taxon>Carduoideae</taxon>
        <taxon>Cardueae</taxon>
        <taxon>Centaureinae</taxon>
        <taxon>Centaurea</taxon>
    </lineage>
</organism>
<dbReference type="AlphaFoldDB" id="A0AA38SM44"/>
<proteinExistence type="predicted"/>
<comment type="caution">
    <text evidence="5">The sequence shown here is derived from an EMBL/GenBank/DDBJ whole genome shotgun (WGS) entry which is preliminary data.</text>
</comment>
<gene>
    <name evidence="5" type="ORF">OSB04_024926</name>
</gene>
<keyword evidence="1" id="KW-0815">Transposition</keyword>
<dbReference type="GO" id="GO:0003677">
    <property type="term" value="F:DNA binding"/>
    <property type="evidence" value="ECO:0007669"/>
    <property type="project" value="UniProtKB-KW"/>
</dbReference>
<evidence type="ECO:0000313" key="6">
    <source>
        <dbReference type="Proteomes" id="UP001172457"/>
    </source>
</evidence>
<keyword evidence="6" id="KW-1185">Reference proteome</keyword>
<dbReference type="PANTHER" id="PTHR31973:SF189">
    <property type="entry name" value="TRANSPOSASE, MUDR, PLANT, MULE TRANSPOSASE DOMAIN PROTEIN-RELATED"/>
    <property type="match status" value="1"/>
</dbReference>
<evidence type="ECO:0000313" key="5">
    <source>
        <dbReference type="EMBL" id="KAJ9545219.1"/>
    </source>
</evidence>
<name>A0AA38SM44_9ASTR</name>
<dbReference type="Pfam" id="PF10551">
    <property type="entry name" value="MULE"/>
    <property type="match status" value="1"/>
</dbReference>
<dbReference type="PANTHER" id="PTHR31973">
    <property type="entry name" value="POLYPROTEIN, PUTATIVE-RELATED"/>
    <property type="match status" value="1"/>
</dbReference>
<feature type="domain" description="MULE transposase" evidence="4">
    <location>
        <begin position="127"/>
        <end position="223"/>
    </location>
</feature>
<keyword evidence="2" id="KW-0238">DNA-binding</keyword>
<sequence length="288" mass="33189">MIDEHKCARNYNLGRMVNSTWVAKTYATMIEQNPSIKLRDLQSAILETYKCRVTIGGKEKALAEFDKGLVEHYGKLWDYAEELRKSNPRSTVLVGVNSMPDGKNYFKRFYVCLSGLKEAWVQGCRRVIGLDGCFLKTACKGELLSAVGRDANNQIFPFAWAVVTVDNKDNWKWFMECVIGDIGFSDGHGLTIISDQHKGLLKAAKEVLPLAEHRQCARHIYQNFRKRHTGVLFKNLFWKASKATYPEKFMQVMEEIKQADHQAYDYLMKTDPKSWSRAYLELGWHVMQ</sequence>
<dbReference type="PROSITE" id="PS01007">
    <property type="entry name" value="TRANSPOSASE_MUTATOR"/>
    <property type="match status" value="1"/>
</dbReference>
<dbReference type="EMBL" id="JARYMX010000006">
    <property type="protein sequence ID" value="KAJ9545219.1"/>
    <property type="molecule type" value="Genomic_DNA"/>
</dbReference>
<dbReference type="InterPro" id="IPR001207">
    <property type="entry name" value="Transposase_mutator"/>
</dbReference>
<keyword evidence="3" id="KW-0233">DNA recombination</keyword>
<evidence type="ECO:0000256" key="3">
    <source>
        <dbReference type="ARBA" id="ARBA00023172"/>
    </source>
</evidence>
<dbReference type="GO" id="GO:0006313">
    <property type="term" value="P:DNA transposition"/>
    <property type="evidence" value="ECO:0007669"/>
    <property type="project" value="InterPro"/>
</dbReference>
<reference evidence="5" key="1">
    <citation type="submission" date="2023-03" db="EMBL/GenBank/DDBJ databases">
        <title>Chromosome-scale reference genome and RAD-based genetic map of yellow starthistle (Centaurea solstitialis) reveal putative structural variation and QTLs associated with invader traits.</title>
        <authorList>
            <person name="Reatini B."/>
            <person name="Cang F.A."/>
            <person name="Jiang Q."/>
            <person name="Mckibben M.T.W."/>
            <person name="Barker M.S."/>
            <person name="Rieseberg L.H."/>
            <person name="Dlugosch K.M."/>
        </authorList>
    </citation>
    <scope>NUCLEOTIDE SEQUENCE</scope>
    <source>
        <strain evidence="5">CAN-66</strain>
        <tissue evidence="5">Leaf</tissue>
    </source>
</reference>
<evidence type="ECO:0000256" key="1">
    <source>
        <dbReference type="ARBA" id="ARBA00022578"/>
    </source>
</evidence>
<dbReference type="InterPro" id="IPR018289">
    <property type="entry name" value="MULE_transposase_dom"/>
</dbReference>
<accession>A0AA38SM44</accession>
<protein>
    <recommendedName>
        <fullName evidence="4">MULE transposase domain-containing protein</fullName>
    </recommendedName>
</protein>
<evidence type="ECO:0000259" key="4">
    <source>
        <dbReference type="Pfam" id="PF10551"/>
    </source>
</evidence>